<keyword evidence="3" id="KW-1185">Reference proteome</keyword>
<dbReference type="PANTHER" id="PTHR33877:SF1">
    <property type="entry name" value="TYPE IV METHYL-DIRECTED RESTRICTION ENZYME ECOKMCRA"/>
    <property type="match status" value="1"/>
</dbReference>
<accession>A0A7W9WB76</accession>
<evidence type="ECO:0000313" key="2">
    <source>
        <dbReference type="EMBL" id="MBB6058115.1"/>
    </source>
</evidence>
<dbReference type="GO" id="GO:0008270">
    <property type="term" value="F:zinc ion binding"/>
    <property type="evidence" value="ECO:0007669"/>
    <property type="project" value="InterPro"/>
</dbReference>
<reference evidence="2 3" key="1">
    <citation type="submission" date="2020-08" db="EMBL/GenBank/DDBJ databases">
        <title>Genomic Encyclopedia of Type Strains, Phase IV (KMG-IV): sequencing the most valuable type-strain genomes for metagenomic binning, comparative biology and taxonomic classification.</title>
        <authorList>
            <person name="Goeker M."/>
        </authorList>
    </citation>
    <scope>NUCLEOTIDE SEQUENCE [LARGE SCALE GENOMIC DNA]</scope>
    <source>
        <strain evidence="2 3">DSM 26718</strain>
    </source>
</reference>
<name>A0A7W9WB76_9BACT</name>
<dbReference type="PANTHER" id="PTHR33877">
    <property type="entry name" value="SLL1193 PROTEIN"/>
    <property type="match status" value="1"/>
</dbReference>
<dbReference type="Gene3D" id="1.10.30.50">
    <property type="match status" value="1"/>
</dbReference>
<dbReference type="InterPro" id="IPR002711">
    <property type="entry name" value="HNH"/>
</dbReference>
<dbReference type="SMART" id="SM00507">
    <property type="entry name" value="HNHc"/>
    <property type="match status" value="1"/>
</dbReference>
<organism evidence="2 3">
    <name type="scientific">Hymenobacter luteus</name>
    <dbReference type="NCBI Taxonomy" id="1411122"/>
    <lineage>
        <taxon>Bacteria</taxon>
        <taxon>Pseudomonadati</taxon>
        <taxon>Bacteroidota</taxon>
        <taxon>Cytophagia</taxon>
        <taxon>Cytophagales</taxon>
        <taxon>Hymenobacteraceae</taxon>
        <taxon>Hymenobacter</taxon>
    </lineage>
</organism>
<dbReference type="RefSeq" id="WP_215906235.1">
    <property type="nucleotide sequence ID" value="NZ_JACHGG010000001.1"/>
</dbReference>
<dbReference type="GO" id="GO:0003676">
    <property type="term" value="F:nucleic acid binding"/>
    <property type="evidence" value="ECO:0007669"/>
    <property type="project" value="InterPro"/>
</dbReference>
<evidence type="ECO:0000259" key="1">
    <source>
        <dbReference type="SMART" id="SM00507"/>
    </source>
</evidence>
<protein>
    <recommendedName>
        <fullName evidence="1">HNH nuclease domain-containing protein</fullName>
    </recommendedName>
</protein>
<feature type="domain" description="HNH nuclease" evidence="1">
    <location>
        <begin position="1"/>
        <end position="55"/>
    </location>
</feature>
<dbReference type="InterPro" id="IPR052892">
    <property type="entry name" value="NA-targeting_endonuclease"/>
</dbReference>
<gene>
    <name evidence="2" type="ORF">HNQ93_000945</name>
</gene>
<sequence>MRRQVAERAGYCCEYCRLAEADMFLGCHIDHVISEKHGGLTQPDNLAYACVFCNLHKGSDIASLTGAGELVALYNPRRQRWQEHFRLQGALILPTTTVGEVTVRLLQFNHPDRLLEREALLVVNRYPPA</sequence>
<dbReference type="Proteomes" id="UP000532746">
    <property type="component" value="Unassembled WGS sequence"/>
</dbReference>
<dbReference type="CDD" id="cd00085">
    <property type="entry name" value="HNHc"/>
    <property type="match status" value="1"/>
</dbReference>
<comment type="caution">
    <text evidence="2">The sequence shown here is derived from an EMBL/GenBank/DDBJ whole genome shotgun (WGS) entry which is preliminary data.</text>
</comment>
<evidence type="ECO:0000313" key="3">
    <source>
        <dbReference type="Proteomes" id="UP000532746"/>
    </source>
</evidence>
<dbReference type="InterPro" id="IPR003615">
    <property type="entry name" value="HNH_nuc"/>
</dbReference>
<dbReference type="GO" id="GO:0004519">
    <property type="term" value="F:endonuclease activity"/>
    <property type="evidence" value="ECO:0007669"/>
    <property type="project" value="InterPro"/>
</dbReference>
<dbReference type="Pfam" id="PF01844">
    <property type="entry name" value="HNH"/>
    <property type="match status" value="1"/>
</dbReference>
<proteinExistence type="predicted"/>
<dbReference type="AlphaFoldDB" id="A0A7W9WB76"/>
<dbReference type="EMBL" id="JACHGG010000001">
    <property type="protein sequence ID" value="MBB6058115.1"/>
    <property type="molecule type" value="Genomic_DNA"/>
</dbReference>